<dbReference type="STRING" id="1168035.SAMN05444280_102154"/>
<dbReference type="AlphaFoldDB" id="A0A1M6BC14"/>
<dbReference type="SUPFAM" id="SSF55729">
    <property type="entry name" value="Acyl-CoA N-acyltransferases (Nat)"/>
    <property type="match status" value="1"/>
</dbReference>
<proteinExistence type="predicted"/>
<dbReference type="Pfam" id="PF00583">
    <property type="entry name" value="Acetyltransf_1"/>
    <property type="match status" value="1"/>
</dbReference>
<dbReference type="GO" id="GO:0008080">
    <property type="term" value="F:N-acetyltransferase activity"/>
    <property type="evidence" value="ECO:0007669"/>
    <property type="project" value="TreeGrafter"/>
</dbReference>
<dbReference type="Proteomes" id="UP000184050">
    <property type="component" value="Unassembled WGS sequence"/>
</dbReference>
<dbReference type="RefSeq" id="WP_073164770.1">
    <property type="nucleotide sequence ID" value="NZ_FQZE01000002.1"/>
</dbReference>
<dbReference type="CDD" id="cd04301">
    <property type="entry name" value="NAT_SF"/>
    <property type="match status" value="1"/>
</dbReference>
<evidence type="ECO:0000313" key="5">
    <source>
        <dbReference type="Proteomes" id="UP000184050"/>
    </source>
</evidence>
<evidence type="ECO:0000313" key="4">
    <source>
        <dbReference type="EMBL" id="SHI45993.1"/>
    </source>
</evidence>
<gene>
    <name evidence="4" type="ORF">SAMN05444280_102154</name>
</gene>
<dbReference type="PANTHER" id="PTHR10545">
    <property type="entry name" value="DIAMINE N-ACETYLTRANSFERASE"/>
    <property type="match status" value="1"/>
</dbReference>
<organism evidence="4 5">
    <name type="scientific">Tangfeifania diversioriginum</name>
    <dbReference type="NCBI Taxonomy" id="1168035"/>
    <lineage>
        <taxon>Bacteria</taxon>
        <taxon>Pseudomonadati</taxon>
        <taxon>Bacteroidota</taxon>
        <taxon>Bacteroidia</taxon>
        <taxon>Marinilabiliales</taxon>
        <taxon>Prolixibacteraceae</taxon>
        <taxon>Tangfeifania</taxon>
    </lineage>
</organism>
<keyword evidence="4" id="KW-0687">Ribonucleoprotein</keyword>
<dbReference type="OrthoDB" id="9805924at2"/>
<evidence type="ECO:0000256" key="2">
    <source>
        <dbReference type="ARBA" id="ARBA00023315"/>
    </source>
</evidence>
<evidence type="ECO:0000259" key="3">
    <source>
        <dbReference type="PROSITE" id="PS51186"/>
    </source>
</evidence>
<dbReference type="InterPro" id="IPR016181">
    <property type="entry name" value="Acyl_CoA_acyltransferase"/>
</dbReference>
<dbReference type="EMBL" id="FQZE01000002">
    <property type="protein sequence ID" value="SHI45993.1"/>
    <property type="molecule type" value="Genomic_DNA"/>
</dbReference>
<evidence type="ECO:0000256" key="1">
    <source>
        <dbReference type="ARBA" id="ARBA00022679"/>
    </source>
</evidence>
<dbReference type="InterPro" id="IPR051016">
    <property type="entry name" value="Diverse_Substrate_AcTransf"/>
</dbReference>
<keyword evidence="5" id="KW-1185">Reference proteome</keyword>
<name>A0A1M6BC14_9BACT</name>
<keyword evidence="1" id="KW-0808">Transferase</keyword>
<reference evidence="4 5" key="1">
    <citation type="submission" date="2016-11" db="EMBL/GenBank/DDBJ databases">
        <authorList>
            <person name="Jaros S."/>
            <person name="Januszkiewicz K."/>
            <person name="Wedrychowicz H."/>
        </authorList>
    </citation>
    <scope>NUCLEOTIDE SEQUENCE [LARGE SCALE GENOMIC DNA]</scope>
    <source>
        <strain evidence="4 5">DSM 27063</strain>
    </source>
</reference>
<protein>
    <submittedName>
        <fullName evidence="4">Ribosomal protein S18 acetylase RimI</fullName>
    </submittedName>
</protein>
<keyword evidence="4" id="KW-0689">Ribosomal protein</keyword>
<dbReference type="PANTHER" id="PTHR10545:SF29">
    <property type="entry name" value="GH14572P-RELATED"/>
    <property type="match status" value="1"/>
</dbReference>
<dbReference type="PROSITE" id="PS51186">
    <property type="entry name" value="GNAT"/>
    <property type="match status" value="1"/>
</dbReference>
<keyword evidence="2" id="KW-0012">Acyltransferase</keyword>
<dbReference type="Gene3D" id="3.40.630.30">
    <property type="match status" value="1"/>
</dbReference>
<feature type="domain" description="N-acetyltransferase" evidence="3">
    <location>
        <begin position="1"/>
        <end position="148"/>
    </location>
</feature>
<sequence length="148" mass="17311">MLVRIAKKTDVSAIVQFQMAMAEETENIKLHQPTVEKGVEEVINDNTKGRYYVAEKKGKIIGSLLTTYEWSDWRNGTVLWIQSVFILPEFRRKGVYSKMYSHLKEMVLQEESLKGIRLYADKDNKAAQKTYKKLGMSPDHYITFEWLK</sequence>
<dbReference type="InterPro" id="IPR000182">
    <property type="entry name" value="GNAT_dom"/>
</dbReference>
<dbReference type="GO" id="GO:0005840">
    <property type="term" value="C:ribosome"/>
    <property type="evidence" value="ECO:0007669"/>
    <property type="project" value="UniProtKB-KW"/>
</dbReference>
<accession>A0A1M6BC14</accession>